<dbReference type="Proteomes" id="UP000445000">
    <property type="component" value="Unassembled WGS sequence"/>
</dbReference>
<dbReference type="PANTHER" id="PTHR36220">
    <property type="entry name" value="UNNAMED PRODUCT"/>
    <property type="match status" value="1"/>
</dbReference>
<dbReference type="PANTHER" id="PTHR36220:SF1">
    <property type="entry name" value="GAMMA TUBULIN COMPLEX COMPONENT C-TERMINAL DOMAIN-CONTAINING PROTEIN"/>
    <property type="match status" value="1"/>
</dbReference>
<comment type="caution">
    <text evidence="2">The sequence shown here is derived from an EMBL/GenBank/DDBJ whole genome shotgun (WGS) entry which is preliminary data.</text>
</comment>
<keyword evidence="3" id="KW-1185">Reference proteome</keyword>
<dbReference type="Gene3D" id="2.60.120.560">
    <property type="entry name" value="Exo-inulinase, domain 1"/>
    <property type="match status" value="2"/>
</dbReference>
<dbReference type="RefSeq" id="WP_161814389.1">
    <property type="nucleotide sequence ID" value="NZ_BLJN01000005.1"/>
</dbReference>
<feature type="chain" id="PRO_5032439869" description="3-keto-disaccharide hydrolase domain-containing protein" evidence="1">
    <location>
        <begin position="21"/>
        <end position="728"/>
    </location>
</feature>
<dbReference type="InterPro" id="IPR013517">
    <property type="entry name" value="FG-GAP"/>
</dbReference>
<reference evidence="3" key="1">
    <citation type="submission" date="2020-01" db="EMBL/GenBank/DDBJ databases">
        <title>'Steroidobacter agaridevorans' sp. nov., agar-degrading bacteria isolated from rhizosphere soils.</title>
        <authorList>
            <person name="Ikenaga M."/>
            <person name="Kataoka M."/>
            <person name="Murouchi A."/>
            <person name="Katsuragi S."/>
            <person name="Sakai M."/>
        </authorList>
    </citation>
    <scope>NUCLEOTIDE SEQUENCE [LARGE SCALE GENOMIC DNA]</scope>
    <source>
        <strain evidence="3">YU21-B</strain>
    </source>
</reference>
<dbReference type="Pfam" id="PF14312">
    <property type="entry name" value="FG-GAP_2"/>
    <property type="match status" value="1"/>
</dbReference>
<keyword evidence="1" id="KW-0732">Signal</keyword>
<evidence type="ECO:0008006" key="4">
    <source>
        <dbReference type="Google" id="ProtNLM"/>
    </source>
</evidence>
<gene>
    <name evidence="2" type="ORF">GCM10011487_47320</name>
</gene>
<sequence>MRTMKCSAAFLRLLAGGVLACYSLSLPAAPVVLLEKARLAPSDGAPDGGFGRSVAIDGNVAVITANNQQATHGAGEDLLGAAYVFERQASGAWIQTAKLTTGDDGDLYGIDVAVGGNVIVVAAVFSGLAHVYEKISGSWQQTAVLGSTSGSGSGFSVAIENGIIAIGEEEPHGAVLYQRQATGWVRIASYENGFPLGDDEYYSPRVDISPNYAIHGSWGFDSDPPHLSTAYIYKPGPGGNWAQPTVTALTQPNGPPTATGWSRQVMISANTALIEGYVFRPDANGQWRFETIVPGASQLDDDEVTILGFAGAYRYAQLHRRTTSGDAWPVRAELAASDEARITSMSSDAGRALLASYRSPTAAAYLYEVPSNLNRNALVEDTFQDGDAVGWVTTPGSTFAVATSGTSRFYRQTNTTGNAAALWQTTPNNDQSIQADITPRAFDGADRWFGLVTRYSDANNYYYVTARSGGGIHLKRMLGGTFTTLGTAALPVTIGATHRIRLEAVADHIRVLVNNRPVIRVRDSGIAGGGQPGVMMFRTQADYDNIVVNENPAFTAFVDDFQLINFDWNAVAGTWNRVDTGTTWVRRQSDLTGGARLVTIGETLGDQIVEADLRPTQFSGTDRWFGLMARYRDDANYHYVTLRTSGTLQIRKLVNGTAQTLVSVPFTVQANVSYRVRLEAVGSSLRVYVNGVLRAEAADASITPVASTAGVAMYKTALDLDNVVIAQP</sequence>
<dbReference type="InterPro" id="IPR013320">
    <property type="entry name" value="ConA-like_dom_sf"/>
</dbReference>
<evidence type="ECO:0000256" key="1">
    <source>
        <dbReference type="SAM" id="SignalP"/>
    </source>
</evidence>
<dbReference type="AlphaFoldDB" id="A0A829YIR2"/>
<proteinExistence type="predicted"/>
<protein>
    <recommendedName>
        <fullName evidence="4">3-keto-disaccharide hydrolase domain-containing protein</fullName>
    </recommendedName>
</protein>
<feature type="signal peptide" evidence="1">
    <location>
        <begin position="1"/>
        <end position="20"/>
    </location>
</feature>
<dbReference type="SUPFAM" id="SSF49899">
    <property type="entry name" value="Concanavalin A-like lectins/glucanases"/>
    <property type="match status" value="1"/>
</dbReference>
<organism evidence="2 3">
    <name type="scientific">Steroidobacter agaridevorans</name>
    <dbReference type="NCBI Taxonomy" id="2695856"/>
    <lineage>
        <taxon>Bacteria</taxon>
        <taxon>Pseudomonadati</taxon>
        <taxon>Pseudomonadota</taxon>
        <taxon>Gammaproteobacteria</taxon>
        <taxon>Steroidobacterales</taxon>
        <taxon>Steroidobacteraceae</taxon>
        <taxon>Steroidobacter</taxon>
    </lineage>
</organism>
<evidence type="ECO:0000313" key="2">
    <source>
        <dbReference type="EMBL" id="GFE82732.1"/>
    </source>
</evidence>
<accession>A0A829YIR2</accession>
<name>A0A829YIR2_9GAMM</name>
<evidence type="ECO:0000313" key="3">
    <source>
        <dbReference type="Proteomes" id="UP000445000"/>
    </source>
</evidence>
<dbReference type="EMBL" id="BLJN01000005">
    <property type="protein sequence ID" value="GFE82732.1"/>
    <property type="molecule type" value="Genomic_DNA"/>
</dbReference>